<dbReference type="EC" id="3.4.22.49" evidence="2"/>
<name>A0ABP0FKW5_CLALP</name>
<protein>
    <recommendedName>
        <fullName evidence="2">separase</fullName>
        <ecNumber evidence="2">3.4.22.49</ecNumber>
    </recommendedName>
</protein>
<feature type="compositionally biased region" description="Polar residues" evidence="5">
    <location>
        <begin position="1473"/>
        <end position="1491"/>
    </location>
</feature>
<evidence type="ECO:0000256" key="4">
    <source>
        <dbReference type="ARBA" id="ARBA00022829"/>
    </source>
</evidence>
<dbReference type="InterPro" id="IPR005314">
    <property type="entry name" value="Peptidase_C50"/>
</dbReference>
<reference evidence="7 8" key="1">
    <citation type="submission" date="2024-02" db="EMBL/GenBank/DDBJ databases">
        <authorList>
            <person name="Daric V."/>
            <person name="Darras S."/>
        </authorList>
    </citation>
    <scope>NUCLEOTIDE SEQUENCE [LARGE SCALE GENOMIC DNA]</scope>
</reference>
<evidence type="ECO:0000256" key="2">
    <source>
        <dbReference type="ARBA" id="ARBA00012489"/>
    </source>
</evidence>
<keyword evidence="3" id="KW-0378">Hydrolase</keyword>
<organism evidence="7 8">
    <name type="scientific">Clavelina lepadiformis</name>
    <name type="common">Light-bulb sea squirt</name>
    <name type="synonym">Ascidia lepadiformis</name>
    <dbReference type="NCBI Taxonomy" id="159417"/>
    <lineage>
        <taxon>Eukaryota</taxon>
        <taxon>Metazoa</taxon>
        <taxon>Chordata</taxon>
        <taxon>Tunicata</taxon>
        <taxon>Ascidiacea</taxon>
        <taxon>Aplousobranchia</taxon>
        <taxon>Clavelinidae</taxon>
        <taxon>Clavelina</taxon>
    </lineage>
</organism>
<dbReference type="EMBL" id="CAWYQH010000057">
    <property type="protein sequence ID" value="CAK8679311.1"/>
    <property type="molecule type" value="Genomic_DNA"/>
</dbReference>
<feature type="compositionally biased region" description="Basic and acidic residues" evidence="5">
    <location>
        <begin position="1515"/>
        <end position="1529"/>
    </location>
</feature>
<feature type="region of interest" description="Disordered" evidence="5">
    <location>
        <begin position="1447"/>
        <end position="1539"/>
    </location>
</feature>
<evidence type="ECO:0000259" key="6">
    <source>
        <dbReference type="PROSITE" id="PS51700"/>
    </source>
</evidence>
<keyword evidence="4" id="KW-0159">Chromosome partition</keyword>
<feature type="compositionally biased region" description="Acidic residues" evidence="5">
    <location>
        <begin position="1459"/>
        <end position="1468"/>
    </location>
</feature>
<comment type="catalytic activity">
    <reaction evidence="1">
        <text>All bonds known to be hydrolyzed by this endopeptidase have arginine in P1 and an acidic residue in P4. P6 is often occupied by an acidic residue or by a hydroxy-amino-acid residue, the phosphorylation of which enhances cleavage.</text>
        <dbReference type="EC" id="3.4.22.49"/>
    </reaction>
</comment>
<keyword evidence="8" id="KW-1185">Reference proteome</keyword>
<evidence type="ECO:0000256" key="5">
    <source>
        <dbReference type="SAM" id="MobiDB-lite"/>
    </source>
</evidence>
<gene>
    <name evidence="7" type="ORF">CVLEPA_LOCUS9559</name>
</gene>
<dbReference type="Proteomes" id="UP001642483">
    <property type="component" value="Unassembled WGS sequence"/>
</dbReference>
<sequence>MLQVVEELIDLLSITDSSPAIQKLQVQLISSRCTDAERYSCVYAIFHHSTLALNQEISTSDLSHFLKISIKCLEYLVSQWKEESKIPQSGLEKLIYHLVKHVCLNSHLIKINEVLLLLLNLLHRQKSRNQQVVQYISAKIRNLTLPMSVNICACHKSHCHQITFAKCKFHGNVLSMFSDPVISFSPFFRDSMSTIFILLNSCPSSCHCHNKLIVDSFHNSVQIVTRLVGPGEDDFRFIDEGKSFLGSFLQLYGASSTCSDCPQVTSDITLIVETMFRSLSSIRGLFSSTFNEDKSISCVVICKVLGETMKLLTRFVSSSENIVSASKWETIVPRLYEACRELTLIQGKLLSEDVFRKLMYLFYKLVQAFDSKALQRIILRSALEAFQDNILSETTYDNKSLAFLLDYAANLCIVTWNNLNGSELPEALLLMKSAFENSIRFHMVEQVVSTGTALSKMLRKLSSYDDAMANIGKAVEVLCDNPQQLEVMVTQWLRCKTSLLMTTSDSTCESRTVADDMSSNIDKQKLVIALVCQLEICRRSLECPPHNEFHILVKLLELCDPGSSIHTTSTLLLALLLHGWSDLLKYDRDASSMISELCDSTSKLELDFEVKFLAEFLNYICSWESTLSKIWKNVSVFESQQADPSSANLLRWFPSSPPTDLSKLVPLINALGQYSDINPIFLLDFVQACRALATILQLRGEETLLLVLLKELVRILELKPNQGDEQPLIKFHLVSFKSRLSSLLCHVGLLASGLEESRDADKLMKDLVHSEKWSKTESQISIEAKCSLAKALVFNHKYEESCKVIEELRGGDFIKSAQQRSSRSSTFAAARVDLLLSQLNVALLLEDSTKLTDVHTLYQMVASLRKSCVVLEQSCPGLCTFQKSFEVPGGNNKSPKFGRKSKDSNMDMIFQFEVLELFLKTLYLASKLWLLAGDLRCSLLYITDGIVLTRSLCLPERELQFQLLLASYAAMECNTVRLAEELLVARDVLKYIGCNEAKTKWRRTKLHSARSVDETSSEFDRGIEQAINNSSVMEEIQPDDHVSMATVDMNMTSSFSVTKNDAITSPELSRKRGGKKSRQHHQVFAHEGCCSCIFCSNIFIVRQQCNLVQLTAQLIELTAEGDTLTWIDRERKIFSNISNHLSQVISACWKTKLEANVFMSEELRFVTLLAQINLKHGNRKISRTLAYTGLQQTAEMPRNYENLWMMSRLHLVAGQLLTNKKDFKKLDTRPYLDSVIDCLAKNNKLPEFEYDLTGKMKGLSLIATPAPKLQKNKENKKVKTSKPSNEITDLNSRKVTLPTKPLSNNRALTLPRSFLKTPKSRRGNKNKNEKLSELDENTDPNVKSNVLPSKPSLSGGKDSTPLTSLLKTPRSKRIATSVKKSTCKGNSTRKTEKAKNLQFEIFNDDAPDIKLDTVRKKKTTQSKTTLPKPDLDQLGDEYFPIITSTAKSKKTRRVILSPSDDDDDDDDEFKCNVKTSQVRTRSSARIATNLQSARKSARRRHRAEEGPYYTDEDTETSRHPIRQHKEQSKNTRRVNNQQRRVLKEVENVSEMPDQGELMRDGIPPEWNKLNEIERVRERHLVEERDSEFLDNENIVASTPLAVDKLPLNDSTSEDHFNRAFNIATALADFQPARASSQLLSTLSHQSKNLSKAAAYHAASVGTSLRIITALHMKYHIRSVERLEAASEDDFTRAIRALINSSHPSKVMSSLRHPEQFMEDVISKIPPDWTVCIVSLLEEGGSRRLMVSRLQHSEEALHIEIDGTSASDMLVRMKHVMECNVNGMKANDKSMWWTQRRKTNRAMDDFIANLDAKMFGVQRGFLLGKLLAKKCRETLKRNVERVMSSVTFGASSRPNVGLLEIYLSAWKYFNEKEKCEVALQLLGGENRSTEEICQIVATFEKNHSCCCDECKADTQKRGHVILILDKEVQTLPLEGAPILFNQSVSRMPSVHCLLWQLELNNIPGHNSVDLRSLAYVINPRGDLINTEKRFSDWFSSIETWEGVTSSVPSREQYMTYISGRDVFVFLGHGSGSSFMQRELIARNRSRACALLMGCSSGRLDERGITEPDGMSLAYLISGSPCVLVCLWPVTDKDIDRYLAKCLIDWSTPGTSLTDVTRNAETACKVPKLNGSACVVYGLPVVNNAAVERLRKNVPELFRDLLS</sequence>
<feature type="compositionally biased region" description="Polar residues" evidence="5">
    <location>
        <begin position="1283"/>
        <end position="1294"/>
    </location>
</feature>
<evidence type="ECO:0000313" key="8">
    <source>
        <dbReference type="Proteomes" id="UP001642483"/>
    </source>
</evidence>
<evidence type="ECO:0000256" key="3">
    <source>
        <dbReference type="ARBA" id="ARBA00022801"/>
    </source>
</evidence>
<comment type="caution">
    <text evidence="7">The sequence shown here is derived from an EMBL/GenBank/DDBJ whole genome shotgun (WGS) entry which is preliminary data.</text>
</comment>
<evidence type="ECO:0000256" key="1">
    <source>
        <dbReference type="ARBA" id="ARBA00000451"/>
    </source>
</evidence>
<dbReference type="InterPro" id="IPR030397">
    <property type="entry name" value="SEPARIN_core_dom"/>
</dbReference>
<dbReference type="Pfam" id="PF03568">
    <property type="entry name" value="Separin_C"/>
    <property type="match status" value="1"/>
</dbReference>
<dbReference type="PROSITE" id="PS51700">
    <property type="entry name" value="SEPARIN"/>
    <property type="match status" value="1"/>
</dbReference>
<dbReference type="PANTHER" id="PTHR12792">
    <property type="entry name" value="EXTRA SPINDLE POLES 1-RELATED"/>
    <property type="match status" value="1"/>
</dbReference>
<feature type="domain" description="Peptidase C50" evidence="6">
    <location>
        <begin position="1969"/>
        <end position="2064"/>
    </location>
</feature>
<accession>A0ABP0FKW5</accession>
<feature type="compositionally biased region" description="Polar residues" evidence="5">
    <location>
        <begin position="1378"/>
        <end position="1388"/>
    </location>
</feature>
<feature type="region of interest" description="Disordered" evidence="5">
    <location>
        <begin position="1266"/>
        <end position="1390"/>
    </location>
</feature>
<proteinExistence type="predicted"/>
<dbReference type="PANTHER" id="PTHR12792:SF0">
    <property type="entry name" value="SEPARIN"/>
    <property type="match status" value="1"/>
</dbReference>
<evidence type="ECO:0000313" key="7">
    <source>
        <dbReference type="EMBL" id="CAK8679311.1"/>
    </source>
</evidence>